<dbReference type="OrthoDB" id="6135810at2759"/>
<dbReference type="AlphaFoldDB" id="A0A8J5XQ58"/>
<comment type="caution">
    <text evidence="2">The sequence shown here is derived from an EMBL/GenBank/DDBJ whole genome shotgun (WGS) entry which is preliminary data.</text>
</comment>
<evidence type="ECO:0000313" key="2">
    <source>
        <dbReference type="EMBL" id="KAG8467131.1"/>
    </source>
</evidence>
<organism evidence="2 3">
    <name type="scientific">Diacronema lutheri</name>
    <name type="common">Unicellular marine alga</name>
    <name type="synonym">Monochrysis lutheri</name>
    <dbReference type="NCBI Taxonomy" id="2081491"/>
    <lineage>
        <taxon>Eukaryota</taxon>
        <taxon>Haptista</taxon>
        <taxon>Haptophyta</taxon>
        <taxon>Pavlovophyceae</taxon>
        <taxon>Pavlovales</taxon>
        <taxon>Pavlovaceae</taxon>
        <taxon>Diacronema</taxon>
    </lineage>
</organism>
<keyword evidence="3" id="KW-1185">Reference proteome</keyword>
<accession>A0A8J5XQ58</accession>
<dbReference type="Proteomes" id="UP000751190">
    <property type="component" value="Unassembled WGS sequence"/>
</dbReference>
<dbReference type="EMBL" id="JAGTXO010000006">
    <property type="protein sequence ID" value="KAG8467131.1"/>
    <property type="molecule type" value="Genomic_DNA"/>
</dbReference>
<name>A0A8J5XQ58_DIALT</name>
<reference evidence="2" key="1">
    <citation type="submission" date="2021-05" db="EMBL/GenBank/DDBJ databases">
        <title>The genome of the haptophyte Pavlova lutheri (Diacronema luteri, Pavlovales) - a model for lipid biosynthesis in eukaryotic algae.</title>
        <authorList>
            <person name="Hulatt C.J."/>
            <person name="Posewitz M.C."/>
        </authorList>
    </citation>
    <scope>NUCLEOTIDE SEQUENCE</scope>
    <source>
        <strain evidence="2">NIVA-4/92</strain>
    </source>
</reference>
<proteinExistence type="predicted"/>
<evidence type="ECO:0000313" key="3">
    <source>
        <dbReference type="Proteomes" id="UP000751190"/>
    </source>
</evidence>
<feature type="region of interest" description="Disordered" evidence="1">
    <location>
        <begin position="154"/>
        <end position="192"/>
    </location>
</feature>
<gene>
    <name evidence="2" type="ORF">KFE25_000447</name>
</gene>
<evidence type="ECO:0000256" key="1">
    <source>
        <dbReference type="SAM" id="MobiDB-lite"/>
    </source>
</evidence>
<sequence length="289" mass="31023">METSLRHACVRLEAVARRVCADFEPPKPVASANACDWLDVLLHLSFAIEQALTVDGFVPDEYDELVAVLDGVRADGASIDEMLGHDHAELLRWRRGAIHYAAASTWVGAPVGLDEAAEAARCAAAAREQPRFIPACEAGADVLQELIACAAQRHADAERTHPPEPALSSGFAEDDASAHGAPGVRSGGSPVEGGTAGELLRMGVRSDAHVLALMYAADMLFWRHCCAASAAAIQTPEVQAEPRAGGDWRERSLQCARAFIVVVTELLPQHVGWERGRADELVRRLSRAR</sequence>
<protein>
    <submittedName>
        <fullName evidence="2">Uncharacterized protein</fullName>
    </submittedName>
</protein>